<feature type="region of interest" description="Disordered" evidence="5">
    <location>
        <begin position="1"/>
        <end position="59"/>
    </location>
</feature>
<feature type="compositionally biased region" description="Low complexity" evidence="5">
    <location>
        <begin position="1"/>
        <end position="14"/>
    </location>
</feature>
<gene>
    <name evidence="7" type="ORF">SO694_00029355</name>
</gene>
<evidence type="ECO:0000256" key="6">
    <source>
        <dbReference type="SAM" id="Phobius"/>
    </source>
</evidence>
<keyword evidence="4 6" id="KW-0472">Membrane</keyword>
<dbReference type="PANTHER" id="PTHR21706">
    <property type="entry name" value="TRANSMEMBRANE PROTEIN 65"/>
    <property type="match status" value="1"/>
</dbReference>
<feature type="compositionally biased region" description="Low complexity" evidence="5">
    <location>
        <begin position="37"/>
        <end position="49"/>
    </location>
</feature>
<keyword evidence="2 6" id="KW-0812">Transmembrane</keyword>
<organism evidence="7 8">
    <name type="scientific">Aureococcus anophagefferens</name>
    <name type="common">Harmful bloom alga</name>
    <dbReference type="NCBI Taxonomy" id="44056"/>
    <lineage>
        <taxon>Eukaryota</taxon>
        <taxon>Sar</taxon>
        <taxon>Stramenopiles</taxon>
        <taxon>Ochrophyta</taxon>
        <taxon>Pelagophyceae</taxon>
        <taxon>Pelagomonadales</taxon>
        <taxon>Pelagomonadaceae</taxon>
        <taxon>Aureococcus</taxon>
    </lineage>
</organism>
<proteinExistence type="predicted"/>
<accession>A0ABR1FWC4</accession>
<dbReference type="EMBL" id="JBBJCI010000222">
    <property type="protein sequence ID" value="KAK7239854.1"/>
    <property type="molecule type" value="Genomic_DNA"/>
</dbReference>
<evidence type="ECO:0000256" key="3">
    <source>
        <dbReference type="ARBA" id="ARBA00022989"/>
    </source>
</evidence>
<dbReference type="Proteomes" id="UP001363151">
    <property type="component" value="Unassembled WGS sequence"/>
</dbReference>
<evidence type="ECO:0000256" key="1">
    <source>
        <dbReference type="ARBA" id="ARBA00004141"/>
    </source>
</evidence>
<protein>
    <submittedName>
        <fullName evidence="7">Transmembrane protein</fullName>
    </submittedName>
</protein>
<evidence type="ECO:0000313" key="7">
    <source>
        <dbReference type="EMBL" id="KAK7239854.1"/>
    </source>
</evidence>
<keyword evidence="8" id="KW-1185">Reference proteome</keyword>
<dbReference type="PANTHER" id="PTHR21706:SF15">
    <property type="entry name" value="TRANSMEMBRANE PROTEIN 65"/>
    <property type="match status" value="1"/>
</dbReference>
<evidence type="ECO:0000256" key="5">
    <source>
        <dbReference type="SAM" id="MobiDB-lite"/>
    </source>
</evidence>
<evidence type="ECO:0000313" key="8">
    <source>
        <dbReference type="Proteomes" id="UP001363151"/>
    </source>
</evidence>
<evidence type="ECO:0000256" key="2">
    <source>
        <dbReference type="ARBA" id="ARBA00022692"/>
    </source>
</evidence>
<dbReference type="Pfam" id="PF10507">
    <property type="entry name" value="TMEM65"/>
    <property type="match status" value="1"/>
</dbReference>
<dbReference type="CDD" id="cd04873">
    <property type="entry name" value="ACT_UUR-ACR-like"/>
    <property type="match status" value="1"/>
</dbReference>
<feature type="transmembrane region" description="Helical" evidence="6">
    <location>
        <begin position="152"/>
        <end position="175"/>
    </location>
</feature>
<keyword evidence="3 6" id="KW-1133">Transmembrane helix</keyword>
<reference evidence="7 8" key="1">
    <citation type="submission" date="2024-03" db="EMBL/GenBank/DDBJ databases">
        <title>Aureococcus anophagefferens CCMP1851 and Kratosvirus quantuckense: Draft genome of a second virus-susceptible host strain in the model system.</title>
        <authorList>
            <person name="Chase E."/>
            <person name="Truchon A.R."/>
            <person name="Schepens W."/>
            <person name="Wilhelm S.W."/>
        </authorList>
    </citation>
    <scope>NUCLEOTIDE SEQUENCE [LARGE SCALE GENOMIC DNA]</scope>
    <source>
        <strain evidence="7 8">CCMP1851</strain>
    </source>
</reference>
<comment type="caution">
    <text evidence="7">The sequence shown here is derived from an EMBL/GenBank/DDBJ whole genome shotgun (WGS) entry which is preliminary data.</text>
</comment>
<name>A0ABR1FWC4_AURAN</name>
<sequence>MRRAALAARPAAFAARRRTSYARAPPPARAPRKPRRSSSSFRAENSFSEPGLPDTPPTREQLQNHFMICAVPMVGFGLMDNTVMIHAGNAIDCTLGVAFGLSTLTAAACGQVCSDAAGVLFGGVLDRGAASLGLPRANLTLFQRRSAIAKRVGLLGSLVGVVTGCSLGLLNLFVVDTKQSSVLKLRHDAGEALGFTVDVDNGARHDATTVTIEGPDIEGLVASLTAAIANSSYSLVTCAASPGDDADSVRDVFVIQTASGDQVDDGHLDDLARVLLAAAQDPLNAHALKAENSALQHKQLALLERVAKLEAALEEASIKKQGKFLLRRRGDSGGLPP</sequence>
<evidence type="ECO:0000256" key="4">
    <source>
        <dbReference type="ARBA" id="ARBA00023136"/>
    </source>
</evidence>
<comment type="subcellular location">
    <subcellularLocation>
        <location evidence="1">Membrane</location>
        <topology evidence="1">Multi-pass membrane protein</topology>
    </subcellularLocation>
</comment>
<dbReference type="InterPro" id="IPR019537">
    <property type="entry name" value="TMEM65"/>
</dbReference>